<protein>
    <submittedName>
        <fullName evidence="2">Uncharacterized protein</fullName>
    </submittedName>
</protein>
<evidence type="ECO:0000313" key="2">
    <source>
        <dbReference type="EMBL" id="CAA9555754.1"/>
    </source>
</evidence>
<evidence type="ECO:0000256" key="1">
    <source>
        <dbReference type="SAM" id="MobiDB-lite"/>
    </source>
</evidence>
<proteinExistence type="predicted"/>
<gene>
    <name evidence="2" type="ORF">AVDCRST_MAG19-1200</name>
</gene>
<sequence length="161" mass="16831">ENENAPAEHRHRGRPGRLGGGGAGSGVPLPQAGVRTGRLGPAGHRPPRQPPRAGTRPVALGPLRPRRDAPPRQRLLGPHARATGGGRGGHRPGYRGREAGGRSLRSGVRPDRDAARLLPRPPRAQRRGGRRADSGRATGVGRDRRPGRGRGGVCATSPPSL</sequence>
<dbReference type="EMBL" id="CADCWL010000050">
    <property type="protein sequence ID" value="CAA9555754.1"/>
    <property type="molecule type" value="Genomic_DNA"/>
</dbReference>
<reference evidence="2" key="1">
    <citation type="submission" date="2020-02" db="EMBL/GenBank/DDBJ databases">
        <authorList>
            <person name="Meier V. D."/>
        </authorList>
    </citation>
    <scope>NUCLEOTIDE SEQUENCE</scope>
    <source>
        <strain evidence="2">AVDCRST_MAG19</strain>
    </source>
</reference>
<feature type="non-terminal residue" evidence="2">
    <location>
        <position position="161"/>
    </location>
</feature>
<feature type="region of interest" description="Disordered" evidence="1">
    <location>
        <begin position="1"/>
        <end position="161"/>
    </location>
</feature>
<feature type="compositionally biased region" description="Gly residues" evidence="1">
    <location>
        <begin position="16"/>
        <end position="25"/>
    </location>
</feature>
<name>A0A6J4UTF2_9BACT</name>
<dbReference type="AlphaFoldDB" id="A0A6J4UTF2"/>
<feature type="non-terminal residue" evidence="2">
    <location>
        <position position="1"/>
    </location>
</feature>
<accession>A0A6J4UTF2</accession>
<organism evidence="2">
    <name type="scientific">uncultured Thermomicrobiales bacterium</name>
    <dbReference type="NCBI Taxonomy" id="1645740"/>
    <lineage>
        <taxon>Bacteria</taxon>
        <taxon>Pseudomonadati</taxon>
        <taxon>Thermomicrobiota</taxon>
        <taxon>Thermomicrobia</taxon>
        <taxon>Thermomicrobiales</taxon>
        <taxon>environmental samples</taxon>
    </lineage>
</organism>